<dbReference type="SMART" id="SM00209">
    <property type="entry name" value="TSP1"/>
    <property type="match status" value="1"/>
</dbReference>
<comment type="subcellular location">
    <subcellularLocation>
        <location evidence="1">Secreted</location>
    </subcellularLocation>
</comment>
<gene>
    <name evidence="4" type="ORF">OUZ56_003000</name>
</gene>
<keyword evidence="2" id="KW-0964">Secreted</keyword>
<organism evidence="4 5">
    <name type="scientific">Daphnia magna</name>
    <dbReference type="NCBI Taxonomy" id="35525"/>
    <lineage>
        <taxon>Eukaryota</taxon>
        <taxon>Metazoa</taxon>
        <taxon>Ecdysozoa</taxon>
        <taxon>Arthropoda</taxon>
        <taxon>Crustacea</taxon>
        <taxon>Branchiopoda</taxon>
        <taxon>Diplostraca</taxon>
        <taxon>Cladocera</taxon>
        <taxon>Anomopoda</taxon>
        <taxon>Daphniidae</taxon>
        <taxon>Daphnia</taxon>
    </lineage>
</organism>
<comment type="caution">
    <text evidence="4">The sequence shown here is derived from an EMBL/GenBank/DDBJ whole genome shotgun (WGS) entry which is preliminary data.</text>
</comment>
<dbReference type="PANTHER" id="PTHR13723">
    <property type="entry name" value="ADAMTS A DISINTEGRIN AND METALLOPROTEASE WITH THROMBOSPONDIN MOTIFS PROTEASE"/>
    <property type="match status" value="1"/>
</dbReference>
<dbReference type="Proteomes" id="UP001234178">
    <property type="component" value="Unassembled WGS sequence"/>
</dbReference>
<dbReference type="SUPFAM" id="SSF82895">
    <property type="entry name" value="TSP-1 type 1 repeat"/>
    <property type="match status" value="1"/>
</dbReference>
<dbReference type="PROSITE" id="PS50092">
    <property type="entry name" value="TSP1"/>
    <property type="match status" value="1"/>
</dbReference>
<evidence type="ECO:0000256" key="1">
    <source>
        <dbReference type="ARBA" id="ARBA00004613"/>
    </source>
</evidence>
<feature type="region of interest" description="Disordered" evidence="3">
    <location>
        <begin position="37"/>
        <end position="57"/>
    </location>
</feature>
<evidence type="ECO:0000313" key="5">
    <source>
        <dbReference type="Proteomes" id="UP001234178"/>
    </source>
</evidence>
<dbReference type="InterPro" id="IPR000884">
    <property type="entry name" value="TSP1_rpt"/>
</dbReference>
<proteinExistence type="predicted"/>
<dbReference type="InterPro" id="IPR050439">
    <property type="entry name" value="ADAMTS_ADAMTS-like"/>
</dbReference>
<keyword evidence="5" id="KW-1185">Reference proteome</keyword>
<dbReference type="InterPro" id="IPR036383">
    <property type="entry name" value="TSP1_rpt_sf"/>
</dbReference>
<evidence type="ECO:0000256" key="2">
    <source>
        <dbReference type="ARBA" id="ARBA00022525"/>
    </source>
</evidence>
<accession>A0ABR0A7E5</accession>
<protein>
    <recommendedName>
        <fullName evidence="6">Papilin</fullName>
    </recommendedName>
</protein>
<sequence length="260" mass="29473">MDQEGSWSEWTSWTPCSRTCGGGVSAQMRHCRTLRSRRSVTRSPLRNRRRASDSSDDLNHLNALDTTTAISANSSSRTTGCVGLYKRYHMCNTQECPARTPDFRQAQCESYNGKQFMGRYYIWEAYWDAENPCELNCRALTFRFYALLNKTVIDGTLCRPNDPTRVCVSGTCKVGTNYFFLLQLSIYPAVDIRSVVSLTGITIGRSPPSTELNLNFYFIYFFCSNRGVKIETQTMTVPVCCFFLSAAAFNDPNIDRDVIS</sequence>
<feature type="compositionally biased region" description="Basic residues" evidence="3">
    <location>
        <begin position="37"/>
        <end position="49"/>
    </location>
</feature>
<evidence type="ECO:0000256" key="3">
    <source>
        <dbReference type="SAM" id="MobiDB-lite"/>
    </source>
</evidence>
<evidence type="ECO:0000313" key="4">
    <source>
        <dbReference type="EMBL" id="KAK4021067.1"/>
    </source>
</evidence>
<dbReference type="PANTHER" id="PTHR13723:SF316">
    <property type="entry name" value="LONELY HEART, ISOFORM A"/>
    <property type="match status" value="1"/>
</dbReference>
<reference evidence="4 5" key="1">
    <citation type="journal article" date="2023" name="Nucleic Acids Res.">
        <title>The hologenome of Daphnia magna reveals possible DNA methylation and microbiome-mediated evolution of the host genome.</title>
        <authorList>
            <person name="Chaturvedi A."/>
            <person name="Li X."/>
            <person name="Dhandapani V."/>
            <person name="Marshall H."/>
            <person name="Kissane S."/>
            <person name="Cuenca-Cambronero M."/>
            <person name="Asole G."/>
            <person name="Calvet F."/>
            <person name="Ruiz-Romero M."/>
            <person name="Marangio P."/>
            <person name="Guigo R."/>
            <person name="Rago D."/>
            <person name="Mirbahai L."/>
            <person name="Eastwood N."/>
            <person name="Colbourne J.K."/>
            <person name="Zhou J."/>
            <person name="Mallon E."/>
            <person name="Orsini L."/>
        </authorList>
    </citation>
    <scope>NUCLEOTIDE SEQUENCE [LARGE SCALE GENOMIC DNA]</scope>
    <source>
        <strain evidence="4">LRV0_1</strain>
    </source>
</reference>
<dbReference type="EMBL" id="JAOYFB010000036">
    <property type="protein sequence ID" value="KAK4021067.1"/>
    <property type="molecule type" value="Genomic_DNA"/>
</dbReference>
<dbReference type="Gene3D" id="2.20.100.10">
    <property type="entry name" value="Thrombospondin type-1 (TSP1) repeat"/>
    <property type="match status" value="1"/>
</dbReference>
<name>A0ABR0A7E5_9CRUS</name>
<evidence type="ECO:0008006" key="6">
    <source>
        <dbReference type="Google" id="ProtNLM"/>
    </source>
</evidence>